<accession>A0ABN9QJ55</accession>
<evidence type="ECO:0000313" key="3">
    <source>
        <dbReference type="Proteomes" id="UP001189429"/>
    </source>
</evidence>
<keyword evidence="1" id="KW-1133">Transmembrane helix</keyword>
<dbReference type="EMBL" id="CAUYUJ010003335">
    <property type="protein sequence ID" value="CAK0804867.1"/>
    <property type="molecule type" value="Genomic_DNA"/>
</dbReference>
<feature type="transmembrane region" description="Helical" evidence="1">
    <location>
        <begin position="52"/>
        <end position="70"/>
    </location>
</feature>
<sequence>MLLRQRVRGAAFGDWRCFLALLWSPTAPDVGLFADRRYHYELWHREVQLDRAIGFVGWAVLFLAGVCYQLGCFRRRGARTCVEVAAPGADSDSLAAPLMAPASP</sequence>
<dbReference type="Proteomes" id="UP001189429">
    <property type="component" value="Unassembled WGS sequence"/>
</dbReference>
<organism evidence="2 3">
    <name type="scientific">Prorocentrum cordatum</name>
    <dbReference type="NCBI Taxonomy" id="2364126"/>
    <lineage>
        <taxon>Eukaryota</taxon>
        <taxon>Sar</taxon>
        <taxon>Alveolata</taxon>
        <taxon>Dinophyceae</taxon>
        <taxon>Prorocentrales</taxon>
        <taxon>Prorocentraceae</taxon>
        <taxon>Prorocentrum</taxon>
    </lineage>
</organism>
<comment type="caution">
    <text evidence="2">The sequence shown here is derived from an EMBL/GenBank/DDBJ whole genome shotgun (WGS) entry which is preliminary data.</text>
</comment>
<keyword evidence="1" id="KW-0812">Transmembrane</keyword>
<evidence type="ECO:0000256" key="1">
    <source>
        <dbReference type="SAM" id="Phobius"/>
    </source>
</evidence>
<gene>
    <name evidence="2" type="ORF">PCOR1329_LOCUS11546</name>
</gene>
<protein>
    <submittedName>
        <fullName evidence="2">Uncharacterized protein</fullName>
    </submittedName>
</protein>
<keyword evidence="1" id="KW-0472">Membrane</keyword>
<keyword evidence="3" id="KW-1185">Reference proteome</keyword>
<evidence type="ECO:0000313" key="2">
    <source>
        <dbReference type="EMBL" id="CAK0804867.1"/>
    </source>
</evidence>
<reference evidence="2" key="1">
    <citation type="submission" date="2023-10" db="EMBL/GenBank/DDBJ databases">
        <authorList>
            <person name="Chen Y."/>
            <person name="Shah S."/>
            <person name="Dougan E. K."/>
            <person name="Thang M."/>
            <person name="Chan C."/>
        </authorList>
    </citation>
    <scope>NUCLEOTIDE SEQUENCE [LARGE SCALE GENOMIC DNA]</scope>
</reference>
<name>A0ABN9QJ55_9DINO</name>
<proteinExistence type="predicted"/>